<evidence type="ECO:0000313" key="1">
    <source>
        <dbReference type="EMBL" id="JAI06760.1"/>
    </source>
</evidence>
<dbReference type="Gene3D" id="3.30.420.10">
    <property type="entry name" value="Ribonuclease H-like superfamily/Ribonuclease H"/>
    <property type="match status" value="1"/>
</dbReference>
<accession>A0A0E9XVT6</accession>
<dbReference type="InterPro" id="IPR036397">
    <property type="entry name" value="RNaseH_sf"/>
</dbReference>
<reference evidence="1" key="1">
    <citation type="submission" date="2014-11" db="EMBL/GenBank/DDBJ databases">
        <authorList>
            <person name="Amaro Gonzalez C."/>
        </authorList>
    </citation>
    <scope>NUCLEOTIDE SEQUENCE</scope>
</reference>
<dbReference type="GO" id="GO:0003676">
    <property type="term" value="F:nucleic acid binding"/>
    <property type="evidence" value="ECO:0007669"/>
    <property type="project" value="InterPro"/>
</dbReference>
<reference evidence="1" key="2">
    <citation type="journal article" date="2015" name="Fish Shellfish Immunol.">
        <title>Early steps in the European eel (Anguilla anguilla)-Vibrio vulnificus interaction in the gills: Role of the RtxA13 toxin.</title>
        <authorList>
            <person name="Callol A."/>
            <person name="Pajuelo D."/>
            <person name="Ebbesson L."/>
            <person name="Teles M."/>
            <person name="MacKenzie S."/>
            <person name="Amaro C."/>
        </authorList>
    </citation>
    <scope>NUCLEOTIDE SEQUENCE</scope>
</reference>
<proteinExistence type="predicted"/>
<dbReference type="EMBL" id="GBXM01001818">
    <property type="protein sequence ID" value="JAI06760.1"/>
    <property type="molecule type" value="Transcribed_RNA"/>
</dbReference>
<organism evidence="1">
    <name type="scientific">Anguilla anguilla</name>
    <name type="common">European freshwater eel</name>
    <name type="synonym">Muraena anguilla</name>
    <dbReference type="NCBI Taxonomy" id="7936"/>
    <lineage>
        <taxon>Eukaryota</taxon>
        <taxon>Metazoa</taxon>
        <taxon>Chordata</taxon>
        <taxon>Craniata</taxon>
        <taxon>Vertebrata</taxon>
        <taxon>Euteleostomi</taxon>
        <taxon>Actinopterygii</taxon>
        <taxon>Neopterygii</taxon>
        <taxon>Teleostei</taxon>
        <taxon>Anguilliformes</taxon>
        <taxon>Anguillidae</taxon>
        <taxon>Anguilla</taxon>
    </lineage>
</organism>
<name>A0A0E9XVT6_ANGAN</name>
<dbReference type="AlphaFoldDB" id="A0A0E9XVT6"/>
<protein>
    <submittedName>
        <fullName evidence="1">Uncharacterized protein</fullName>
    </submittedName>
</protein>
<sequence>MKFAGDHQGEDLAFWRSVLWSDETKIELFGHNDQRYVWRKTSEQFKGNATKY</sequence>